<sequence>MNTARFGLSVGHSSVFDCTLEDPTSTPWSRCPNVNPALKRLRCVIGELVETEKNYVQSLSDVDEIEIDFPLSLSLSLSPSLSRMICTFTHFTVALCSFRWNVIAQGYLAQLQQDRDVESSVLDTIFGRIGDLRAFHEQLLVNFQLYREDLVQLAHVFLTNASQFEHLYVDFCINYSKSIRILEDARQNRTRLWSKLTACQQNLGHQLPVETYLLKPVQRVLKYQLLLQECVKHCMSAIHALNDYRVATQKNLTAPSSLDRDLTDCSSIDLLQYLNEVVPVLGQALERMIKVADHINEKKRCRDLIDQLRTRRIDVDDWGELVLRGYFRIPGKKDLRLVLLFHRAILLCKTNGASQSGQSGAFSPSGSTDQLWFASNATTHGAEFGSSNTSLPNLGGHSSGSGTVQIREIISDVLAFHILPFDNPKAQRTLQAATLEMKRLWCREIKRLILENYDAAIPEKAKHIVLNMSELSTARGMFNPSAVSSQITSEPNPPYETSSTVGSPSATMPRAQTLERTCTTDGTALVSRTTHSARISQQKQRFSDTTVPDYVTLKQYGAHSLFSARPSLEESPPNRLASPNPALGYPSGEGEMTGGLDAVLHDVWDKVWSKHTGASNQTTSGSPEQPNSATTTSLNPSTLSDGDADFRCIAVEINEERLGVEISSELPHSLSSEIVKDSSHERAPSTEQTERRKTCTSRHHKAPAPRPPESPRNTLSPNLAKPESPAHKTNRGQISSVYIDCPNASCYDVLTFGRAYEHYIAKARAQVALSPRDLDEIFSPLRDLAQTDVLGPTIRAATVPLSGNVEATELKYRLNSQRAATTDRDPFFYRHTSPAQSRNFPLNPSLASNMSRLDATGDKDEPVENSIPTEFNEETNSRGSSGASSPRHLVSRIAFSTSRGSLPNEKLTKAINRSTFVKQRSSSTVKQISHSDLHRIKNHIGCSEPPSPTKASGFHPTNSIPIEEFAASISGRRKTRVAPPPPSALSLPAGTHGSRRISFSDRAPLAQEETAKDLEADGTGVASVLQSQLNRTTTNPADALPYVDDTSSSASSTLASLSVQPDIVIAKCQPAKPPRRLTLTTGTSGSKPQSSEAAWIRPKENFVNDVNIGNNSNIYTRSNSSFNPATNGLSLPHSHTSTPKGTSFVPLKGTVRTMIDRFQR</sequence>
<feature type="compositionally biased region" description="Basic residues" evidence="1">
    <location>
        <begin position="694"/>
        <end position="703"/>
    </location>
</feature>
<dbReference type="PROSITE" id="PS00210">
    <property type="entry name" value="HEMOCYANIN_2"/>
    <property type="match status" value="1"/>
</dbReference>
<dbReference type="InterPro" id="IPR000219">
    <property type="entry name" value="DH_dom"/>
</dbReference>
<evidence type="ECO:0000256" key="1">
    <source>
        <dbReference type="SAM" id="MobiDB-lite"/>
    </source>
</evidence>
<reference evidence="3" key="1">
    <citation type="submission" date="2019-05" db="EMBL/GenBank/DDBJ databases">
        <title>Annotation for the trematode Fasciolopsis buski.</title>
        <authorList>
            <person name="Choi Y.-J."/>
        </authorList>
    </citation>
    <scope>NUCLEOTIDE SEQUENCE</scope>
    <source>
        <strain evidence="3">HT</strain>
        <tissue evidence="3">Whole worm</tissue>
    </source>
</reference>
<feature type="region of interest" description="Disordered" evidence="1">
    <location>
        <begin position="972"/>
        <end position="997"/>
    </location>
</feature>
<dbReference type="InterPro" id="IPR013788">
    <property type="entry name" value="Hemocyanin/hexamerin"/>
</dbReference>
<accession>A0A8E0RL32</accession>
<feature type="region of interest" description="Disordered" evidence="1">
    <location>
        <begin position="483"/>
        <end position="507"/>
    </location>
</feature>
<dbReference type="SUPFAM" id="SSF48065">
    <property type="entry name" value="DBL homology domain (DH-domain)"/>
    <property type="match status" value="1"/>
</dbReference>
<evidence type="ECO:0000313" key="3">
    <source>
        <dbReference type="EMBL" id="KAA0184002.1"/>
    </source>
</evidence>
<dbReference type="SMART" id="SM00325">
    <property type="entry name" value="RhoGEF"/>
    <property type="match status" value="1"/>
</dbReference>
<feature type="region of interest" description="Disordered" evidence="1">
    <location>
        <begin position="1126"/>
        <end position="1145"/>
    </location>
</feature>
<feature type="compositionally biased region" description="Polar residues" evidence="1">
    <location>
        <begin position="612"/>
        <end position="640"/>
    </location>
</feature>
<name>A0A8E0RL32_9TREM</name>
<evidence type="ECO:0000313" key="4">
    <source>
        <dbReference type="Proteomes" id="UP000728185"/>
    </source>
</evidence>
<feature type="region of interest" description="Disordered" evidence="1">
    <location>
        <begin position="671"/>
        <end position="731"/>
    </location>
</feature>
<feature type="region of interest" description="Disordered" evidence="1">
    <location>
        <begin position="612"/>
        <end position="641"/>
    </location>
</feature>
<dbReference type="GO" id="GO:0005085">
    <property type="term" value="F:guanyl-nucleotide exchange factor activity"/>
    <property type="evidence" value="ECO:0007669"/>
    <property type="project" value="InterPro"/>
</dbReference>
<dbReference type="InterPro" id="IPR035899">
    <property type="entry name" value="DBL_dom_sf"/>
</dbReference>
<dbReference type="Gene3D" id="2.30.29.30">
    <property type="entry name" value="Pleckstrin-homology domain (PH domain)/Phosphotyrosine-binding domain (PTB)"/>
    <property type="match status" value="1"/>
</dbReference>
<feature type="compositionally biased region" description="Polar residues" evidence="1">
    <location>
        <begin position="833"/>
        <end position="851"/>
    </location>
</feature>
<protein>
    <submittedName>
        <fullName evidence="3">Putative transcript</fullName>
    </submittedName>
</protein>
<feature type="compositionally biased region" description="Basic and acidic residues" evidence="1">
    <location>
        <begin position="674"/>
        <end position="693"/>
    </location>
</feature>
<dbReference type="GO" id="GO:0031267">
    <property type="term" value="F:small GTPase binding"/>
    <property type="evidence" value="ECO:0007669"/>
    <property type="project" value="TreeGrafter"/>
</dbReference>
<feature type="compositionally biased region" description="Polar residues" evidence="1">
    <location>
        <begin position="1078"/>
        <end position="1092"/>
    </location>
</feature>
<dbReference type="CDD" id="cd00160">
    <property type="entry name" value="RhoGEF"/>
    <property type="match status" value="1"/>
</dbReference>
<dbReference type="Gene3D" id="1.20.900.10">
    <property type="entry name" value="Dbl homology (DH) domain"/>
    <property type="match status" value="1"/>
</dbReference>
<dbReference type="AlphaFoldDB" id="A0A8E0RL32"/>
<dbReference type="PROSITE" id="PS50010">
    <property type="entry name" value="DH_2"/>
    <property type="match status" value="1"/>
</dbReference>
<dbReference type="EMBL" id="LUCM01011427">
    <property type="protein sequence ID" value="KAA0184002.1"/>
    <property type="molecule type" value="Genomic_DNA"/>
</dbReference>
<feature type="region of interest" description="Disordered" evidence="1">
    <location>
        <begin position="1074"/>
        <end position="1094"/>
    </location>
</feature>
<dbReference type="Proteomes" id="UP000728185">
    <property type="component" value="Unassembled WGS sequence"/>
</dbReference>
<feature type="region of interest" description="Disordered" evidence="1">
    <location>
        <begin position="832"/>
        <end position="887"/>
    </location>
</feature>
<evidence type="ECO:0000259" key="2">
    <source>
        <dbReference type="PROSITE" id="PS50010"/>
    </source>
</evidence>
<feature type="compositionally biased region" description="Polar residues" evidence="1">
    <location>
        <begin position="483"/>
        <end position="506"/>
    </location>
</feature>
<feature type="region of interest" description="Disordered" evidence="1">
    <location>
        <begin position="564"/>
        <end position="594"/>
    </location>
</feature>
<gene>
    <name evidence="3" type="ORF">FBUS_00380</name>
</gene>
<comment type="caution">
    <text evidence="3">The sequence shown here is derived from an EMBL/GenBank/DDBJ whole genome shotgun (WGS) entry which is preliminary data.</text>
</comment>
<dbReference type="PANTHER" id="PTHR45924:SF2">
    <property type="entry name" value="FI17866P1"/>
    <property type="match status" value="1"/>
</dbReference>
<keyword evidence="4" id="KW-1185">Reference proteome</keyword>
<dbReference type="OrthoDB" id="1594986at2759"/>
<dbReference type="Pfam" id="PF00621">
    <property type="entry name" value="RhoGEF"/>
    <property type="match status" value="1"/>
</dbReference>
<feature type="domain" description="DH" evidence="2">
    <location>
        <begin position="40"/>
        <end position="298"/>
    </location>
</feature>
<organism evidence="3 4">
    <name type="scientific">Fasciolopsis buskii</name>
    <dbReference type="NCBI Taxonomy" id="27845"/>
    <lineage>
        <taxon>Eukaryota</taxon>
        <taxon>Metazoa</taxon>
        <taxon>Spiralia</taxon>
        <taxon>Lophotrochozoa</taxon>
        <taxon>Platyhelminthes</taxon>
        <taxon>Trematoda</taxon>
        <taxon>Digenea</taxon>
        <taxon>Plagiorchiida</taxon>
        <taxon>Echinostomata</taxon>
        <taxon>Echinostomatoidea</taxon>
        <taxon>Fasciolidae</taxon>
        <taxon>Fasciolopsis</taxon>
    </lineage>
</organism>
<dbReference type="PANTHER" id="PTHR45924">
    <property type="entry name" value="FI17866P1"/>
    <property type="match status" value="1"/>
</dbReference>
<feature type="compositionally biased region" description="Polar residues" evidence="1">
    <location>
        <begin position="1126"/>
        <end position="1141"/>
    </location>
</feature>
<dbReference type="InterPro" id="IPR011993">
    <property type="entry name" value="PH-like_dom_sf"/>
</dbReference>
<proteinExistence type="predicted"/>